<evidence type="ECO:0000256" key="1">
    <source>
        <dbReference type="SAM" id="SignalP"/>
    </source>
</evidence>
<evidence type="ECO:0000313" key="3">
    <source>
        <dbReference type="Proteomes" id="UP000676409"/>
    </source>
</evidence>
<accession>A0A975IVA0</accession>
<dbReference type="KEGG" id="caul:KCG34_00260"/>
<proteinExistence type="predicted"/>
<dbReference type="AlphaFoldDB" id="A0A975IVA0"/>
<sequence length="128" mass="13537">MKSALYGLALAALGAVGPSWAVEPAQSWRVAGKVASFAFTLNCDFRPAGTRLGGVCVDASTSDPTIKGGRAHKITRGRIDGDTVSWTYVSSFLLSKFDVTFDGTRRGQDMSGVIHVQGHDGAFTATRQ</sequence>
<feature type="signal peptide" evidence="1">
    <location>
        <begin position="1"/>
        <end position="21"/>
    </location>
</feature>
<evidence type="ECO:0000313" key="2">
    <source>
        <dbReference type="EMBL" id="QUD88364.1"/>
    </source>
</evidence>
<keyword evidence="1" id="KW-0732">Signal</keyword>
<dbReference type="RefSeq" id="WP_211938415.1">
    <property type="nucleotide sequence ID" value="NZ_CP073078.1"/>
</dbReference>
<protein>
    <submittedName>
        <fullName evidence="2">Uncharacterized protein</fullName>
    </submittedName>
</protein>
<feature type="chain" id="PRO_5037700270" evidence="1">
    <location>
        <begin position="22"/>
        <end position="128"/>
    </location>
</feature>
<organism evidence="2 3">
    <name type="scientific">Phenylobacterium montanum</name>
    <dbReference type="NCBI Taxonomy" id="2823693"/>
    <lineage>
        <taxon>Bacteria</taxon>
        <taxon>Pseudomonadati</taxon>
        <taxon>Pseudomonadota</taxon>
        <taxon>Alphaproteobacteria</taxon>
        <taxon>Caulobacterales</taxon>
        <taxon>Caulobacteraceae</taxon>
        <taxon>Phenylobacterium</taxon>
    </lineage>
</organism>
<reference evidence="2" key="1">
    <citation type="submission" date="2021-04" db="EMBL/GenBank/DDBJ databases">
        <title>The complete genome sequence of Caulobacter sp. S6.</title>
        <authorList>
            <person name="Tang Y."/>
            <person name="Ouyang W."/>
            <person name="Liu Q."/>
            <person name="Huang B."/>
            <person name="Guo Z."/>
            <person name="Lei P."/>
        </authorList>
    </citation>
    <scope>NUCLEOTIDE SEQUENCE</scope>
    <source>
        <strain evidence="2">S6</strain>
    </source>
</reference>
<dbReference type="Proteomes" id="UP000676409">
    <property type="component" value="Chromosome"/>
</dbReference>
<keyword evidence="3" id="KW-1185">Reference proteome</keyword>
<name>A0A975IVA0_9CAUL</name>
<dbReference type="EMBL" id="CP073078">
    <property type="protein sequence ID" value="QUD88364.1"/>
    <property type="molecule type" value="Genomic_DNA"/>
</dbReference>
<gene>
    <name evidence="2" type="ORF">KCG34_00260</name>
</gene>